<dbReference type="AlphaFoldDB" id="A0A7T0BTL8"/>
<evidence type="ECO:0000313" key="1">
    <source>
        <dbReference type="EMBL" id="QPJ60552.1"/>
    </source>
</evidence>
<name>A0A7T0BTL8_9BACT</name>
<dbReference type="EMBL" id="CP048685">
    <property type="protein sequence ID" value="QPJ60552.1"/>
    <property type="molecule type" value="Genomic_DNA"/>
</dbReference>
<dbReference type="PANTHER" id="PTHR35866">
    <property type="entry name" value="PUTATIVE-RELATED"/>
    <property type="match status" value="1"/>
</dbReference>
<dbReference type="Pfam" id="PF03692">
    <property type="entry name" value="CxxCxxCC"/>
    <property type="match status" value="1"/>
</dbReference>
<proteinExistence type="predicted"/>
<organism evidence="1 2">
    <name type="scientific">Candidatus Nitronauta litoralis</name>
    <dbReference type="NCBI Taxonomy" id="2705533"/>
    <lineage>
        <taxon>Bacteria</taxon>
        <taxon>Pseudomonadati</taxon>
        <taxon>Nitrospinota/Tectimicrobiota group</taxon>
        <taxon>Nitrospinota</taxon>
        <taxon>Nitrospinia</taxon>
        <taxon>Nitrospinales</taxon>
        <taxon>Nitrospinaceae</taxon>
        <taxon>Candidatus Nitronauta</taxon>
    </lineage>
</organism>
<protein>
    <submittedName>
        <fullName evidence="1">YkgJ family cysteine cluster protein</fullName>
    </submittedName>
</protein>
<reference evidence="1 2" key="1">
    <citation type="submission" date="2020-02" db="EMBL/GenBank/DDBJ databases">
        <title>Genomic and physiological characterization of two novel Nitrospinaceae genera.</title>
        <authorList>
            <person name="Mueller A.J."/>
            <person name="Jung M.-Y."/>
            <person name="Strachan C.R."/>
            <person name="Herbold C.W."/>
            <person name="Kirkegaard R.H."/>
            <person name="Daims H."/>
        </authorList>
    </citation>
    <scope>NUCLEOTIDE SEQUENCE [LARGE SCALE GENOMIC DNA]</scope>
    <source>
        <strain evidence="1">EB</strain>
    </source>
</reference>
<evidence type="ECO:0000313" key="2">
    <source>
        <dbReference type="Proteomes" id="UP000594688"/>
    </source>
</evidence>
<dbReference type="Proteomes" id="UP000594688">
    <property type="component" value="Chromosome"/>
</dbReference>
<sequence>MTHWWEVEPVRFECQKGCIKCCAKPGWVYFDKEDIENAASFLNLRPGKFKKKFRLTPIDPVHWEMGVTENDPCPFLGQEGCKIHPVKPKQCRAFPFWEENLRTRDSWNKVGEDCPGIGEGPGVAAELVRQNKDSIWP</sequence>
<dbReference type="InterPro" id="IPR005358">
    <property type="entry name" value="Puta_zinc/iron-chelating_dom"/>
</dbReference>
<accession>A0A7T0BTL8</accession>
<dbReference type="KEGG" id="nli:G3M70_01075"/>
<gene>
    <name evidence="1" type="ORF">G3M70_01075</name>
</gene>
<dbReference type="PANTHER" id="PTHR35866:SF1">
    <property type="entry name" value="YKGJ FAMILY CYSTEINE CLUSTER PROTEIN"/>
    <property type="match status" value="1"/>
</dbReference>